<dbReference type="SUPFAM" id="SSF63748">
    <property type="entry name" value="Tudor/PWWP/MBT"/>
    <property type="match status" value="1"/>
</dbReference>
<evidence type="ECO:0000313" key="7">
    <source>
        <dbReference type="Proteomes" id="UP000695022"/>
    </source>
</evidence>
<dbReference type="GeneID" id="106808002"/>
<comment type="similarity">
    <text evidence="2">Belongs to the HDGF family.</text>
</comment>
<organism evidence="7 8">
    <name type="scientific">Priapulus caudatus</name>
    <name type="common">Priapulid worm</name>
    <dbReference type="NCBI Taxonomy" id="37621"/>
    <lineage>
        <taxon>Eukaryota</taxon>
        <taxon>Metazoa</taxon>
        <taxon>Ecdysozoa</taxon>
        <taxon>Scalidophora</taxon>
        <taxon>Priapulida</taxon>
        <taxon>Priapulimorpha</taxon>
        <taxon>Priapulimorphida</taxon>
        <taxon>Priapulidae</taxon>
        <taxon>Priapulus</taxon>
    </lineage>
</organism>
<keyword evidence="7" id="KW-1185">Reference proteome</keyword>
<feature type="compositionally biased region" description="Acidic residues" evidence="5">
    <location>
        <begin position="423"/>
        <end position="432"/>
    </location>
</feature>
<feature type="compositionally biased region" description="Low complexity" evidence="5">
    <location>
        <begin position="396"/>
        <end position="409"/>
    </location>
</feature>
<dbReference type="InterPro" id="IPR000313">
    <property type="entry name" value="PWWP_dom"/>
</dbReference>
<evidence type="ECO:0000256" key="2">
    <source>
        <dbReference type="ARBA" id="ARBA00005309"/>
    </source>
</evidence>
<evidence type="ECO:0000256" key="1">
    <source>
        <dbReference type="ARBA" id="ARBA00004123"/>
    </source>
</evidence>
<dbReference type="RefSeq" id="XP_014666028.1">
    <property type="nucleotide sequence ID" value="XM_014810542.1"/>
</dbReference>
<dbReference type="SMART" id="SM00293">
    <property type="entry name" value="PWWP"/>
    <property type="match status" value="1"/>
</dbReference>
<evidence type="ECO:0000259" key="6">
    <source>
        <dbReference type="PROSITE" id="PS50812"/>
    </source>
</evidence>
<dbReference type="Gene3D" id="2.30.30.140">
    <property type="match status" value="1"/>
</dbReference>
<evidence type="ECO:0000256" key="5">
    <source>
        <dbReference type="SAM" id="MobiDB-lite"/>
    </source>
</evidence>
<dbReference type="Proteomes" id="UP000695022">
    <property type="component" value="Unplaced"/>
</dbReference>
<reference evidence="8" key="1">
    <citation type="submission" date="2025-08" db="UniProtKB">
        <authorList>
            <consortium name="RefSeq"/>
        </authorList>
    </citation>
    <scope>IDENTIFICATION</scope>
</reference>
<dbReference type="Gene3D" id="1.20.930.10">
    <property type="entry name" value="Conserved domain common to transcription factors TFIIS, elongin A, CRSP70"/>
    <property type="match status" value="1"/>
</dbReference>
<sequence>MSPRILPERTLGTVRFYVYCKFPVNTNMAEKQMEYSIGDKVFAKVKGHPFWPARVIMAPEGVNLPVGRFFLMFYGTHETAALWPRNLVPYTEETIAKHGNKPHKRKAFHDAKWEIVHNPDVDPEILIPLSQSSLESKASPRKKRYPLREGDTKKSEDQAPKVKKEKLDLPASPPSVESSPSISSSGRRIKARNLGDFVLTRPVQLGSSPIKSNSGISAGVAVKGEELSAKEASETSVTPTFVDAAVQSLPVRRRRSRLSVGAISPVVAARQESSDVLIKSPKVTRSHRRTIKEHSVTPDALVQRVKVEPVDSDVEVEPHVQESQSPQMPRAVEKLIVRTSGSGGGVMSVTRGRGALAPRGASVNVAGRKLAVRPSAIWPTRETRTKFVVPFKGRAAAAGGTSTTRAAAAVRKRRSRNQPIIESTDEDGTEDGSESKTETETEGEADTRNSEGKALPSGVPSFRVPDRNSVEKMQQQRRAEWQWQEATRINNLRGIQNAREYSEYREMMSKRKPMSRREEKMQERLRRGQWELQLAKINFHIIKSLPAGSKPDVKACDMAMQELDPLPLTANMLKKNPYIVRTIRKVRCFRQHRKLQNKAEDLYNRFKAMFIIPEIGSFDGTFDNASRTYLERYPQVKTGDGKLPGQKPTYFERMWRQEQKGIDPRADLSDDSHGENAVVPQQNYISTNTEGETVDNDNLQDKDIAAASVAIVEELLNRVVTDEENDSNAQSAPVLAEITDKVTKETECAAVENVPMETADGENDVTMAVKECNDSEDTNLGRKRFTRSSLTKT</sequence>
<dbReference type="SUPFAM" id="SSF140576">
    <property type="entry name" value="HIV integrase-binding domain"/>
    <property type="match status" value="1"/>
</dbReference>
<dbReference type="InterPro" id="IPR036218">
    <property type="entry name" value="HIVI-bd_sf"/>
</dbReference>
<dbReference type="PANTHER" id="PTHR12550:SF70">
    <property type="entry name" value="JIL-1 ANCHORING AND STABILIZING PROTEIN, ISOFORM A"/>
    <property type="match status" value="1"/>
</dbReference>
<gene>
    <name evidence="8" type="primary">LOC106808002</name>
</gene>
<feature type="compositionally biased region" description="Basic and acidic residues" evidence="5">
    <location>
        <begin position="433"/>
        <end position="451"/>
    </location>
</feature>
<keyword evidence="4" id="KW-0539">Nucleus</keyword>
<dbReference type="CDD" id="cd05834">
    <property type="entry name" value="PWWP_HRP"/>
    <property type="match status" value="1"/>
</dbReference>
<proteinExistence type="inferred from homology"/>
<keyword evidence="3" id="KW-0175">Coiled coil</keyword>
<evidence type="ECO:0000313" key="8">
    <source>
        <dbReference type="RefSeq" id="XP_014666028.1"/>
    </source>
</evidence>
<evidence type="ECO:0000256" key="3">
    <source>
        <dbReference type="ARBA" id="ARBA00023054"/>
    </source>
</evidence>
<dbReference type="Pfam" id="PF11467">
    <property type="entry name" value="LEDGF"/>
    <property type="match status" value="1"/>
</dbReference>
<evidence type="ECO:0000256" key="4">
    <source>
        <dbReference type="ARBA" id="ARBA00023242"/>
    </source>
</evidence>
<feature type="region of interest" description="Disordered" evidence="5">
    <location>
        <begin position="773"/>
        <end position="793"/>
    </location>
</feature>
<protein>
    <submittedName>
        <fullName evidence="8">PC4 and SFRS1-interacting protein-like isoform X1</fullName>
    </submittedName>
</protein>
<dbReference type="PROSITE" id="PS50812">
    <property type="entry name" value="PWWP"/>
    <property type="match status" value="1"/>
</dbReference>
<dbReference type="PANTHER" id="PTHR12550">
    <property type="entry name" value="HEPATOMA-DERIVED GROWTH FACTOR-RELATED"/>
    <property type="match status" value="1"/>
</dbReference>
<feature type="compositionally biased region" description="Low complexity" evidence="5">
    <location>
        <begin position="174"/>
        <end position="185"/>
    </location>
</feature>
<dbReference type="InterPro" id="IPR035441">
    <property type="entry name" value="TFIIS/LEDGF_dom_sf"/>
</dbReference>
<accession>A0ABM1E1F7</accession>
<dbReference type="Pfam" id="PF00855">
    <property type="entry name" value="PWWP"/>
    <property type="match status" value="1"/>
</dbReference>
<comment type="subcellular location">
    <subcellularLocation>
        <location evidence="1">Nucleus</location>
    </subcellularLocation>
</comment>
<feature type="compositionally biased region" description="Basic and acidic residues" evidence="5">
    <location>
        <begin position="146"/>
        <end position="168"/>
    </location>
</feature>
<name>A0ABM1E1F7_PRICU</name>
<feature type="domain" description="PWWP" evidence="6">
    <location>
        <begin position="37"/>
        <end position="93"/>
    </location>
</feature>
<dbReference type="InterPro" id="IPR021567">
    <property type="entry name" value="LEDGF_IBD"/>
</dbReference>
<feature type="region of interest" description="Disordered" evidence="5">
    <location>
        <begin position="132"/>
        <end position="187"/>
    </location>
</feature>
<feature type="region of interest" description="Disordered" evidence="5">
    <location>
        <begin position="396"/>
        <end position="473"/>
    </location>
</feature>